<sequence>MTIQIPDMLQYDGMKDFHIVGLDKVWPFRPEAYGLQPHDRFTACYRGYFCQYEVRNQQLWLKELCIWLEDTLVPVEWSGTWTKPDMLGCSKCRGVELSVPYTGKMLICREFVHKNHYYAGWERPIDYRQTFELELHEGRVIEVTDYSHMMEEVRGLTELGEREQELFADDLFTAYHKKWVYY</sequence>
<evidence type="ECO:0000313" key="1">
    <source>
        <dbReference type="EMBL" id="GGG11174.1"/>
    </source>
</evidence>
<gene>
    <name evidence="1" type="ORF">GCM10010912_64480</name>
</gene>
<dbReference type="AlphaFoldDB" id="A0A917D689"/>
<accession>A0A917D689</accession>
<comment type="caution">
    <text evidence="1">The sequence shown here is derived from an EMBL/GenBank/DDBJ whole genome shotgun (WGS) entry which is preliminary data.</text>
</comment>
<keyword evidence="2" id="KW-1185">Reference proteome</keyword>
<protein>
    <submittedName>
        <fullName evidence="1">Uncharacterized protein</fullName>
    </submittedName>
</protein>
<dbReference type="RefSeq" id="WP_189032035.1">
    <property type="nucleotide sequence ID" value="NZ_BMKR01000052.1"/>
</dbReference>
<name>A0A917D689_9BACL</name>
<reference evidence="1" key="1">
    <citation type="journal article" date="2014" name="Int. J. Syst. Evol. Microbiol.">
        <title>Complete genome sequence of Corynebacterium casei LMG S-19264T (=DSM 44701T), isolated from a smear-ripened cheese.</title>
        <authorList>
            <consortium name="US DOE Joint Genome Institute (JGI-PGF)"/>
            <person name="Walter F."/>
            <person name="Albersmeier A."/>
            <person name="Kalinowski J."/>
            <person name="Ruckert C."/>
        </authorList>
    </citation>
    <scope>NUCLEOTIDE SEQUENCE</scope>
    <source>
        <strain evidence="1">CGMCC 1.16134</strain>
    </source>
</reference>
<proteinExistence type="predicted"/>
<dbReference type="EMBL" id="BMKR01000052">
    <property type="protein sequence ID" value="GGG11174.1"/>
    <property type="molecule type" value="Genomic_DNA"/>
</dbReference>
<reference evidence="1" key="2">
    <citation type="submission" date="2020-09" db="EMBL/GenBank/DDBJ databases">
        <authorList>
            <person name="Sun Q."/>
            <person name="Zhou Y."/>
        </authorList>
    </citation>
    <scope>NUCLEOTIDE SEQUENCE</scope>
    <source>
        <strain evidence="1">CGMCC 1.16134</strain>
    </source>
</reference>
<evidence type="ECO:0000313" key="2">
    <source>
        <dbReference type="Proteomes" id="UP000637643"/>
    </source>
</evidence>
<dbReference type="Proteomes" id="UP000637643">
    <property type="component" value="Unassembled WGS sequence"/>
</dbReference>
<organism evidence="1 2">
    <name type="scientific">Paenibacillus albidus</name>
    <dbReference type="NCBI Taxonomy" id="2041023"/>
    <lineage>
        <taxon>Bacteria</taxon>
        <taxon>Bacillati</taxon>
        <taxon>Bacillota</taxon>
        <taxon>Bacilli</taxon>
        <taxon>Bacillales</taxon>
        <taxon>Paenibacillaceae</taxon>
        <taxon>Paenibacillus</taxon>
    </lineage>
</organism>